<protein>
    <recommendedName>
        <fullName evidence="4">Cystatin domain-containing protein</fullName>
    </recommendedName>
</protein>
<dbReference type="SUPFAM" id="SSF54403">
    <property type="entry name" value="Cystatin/monellin"/>
    <property type="match status" value="1"/>
</dbReference>
<keyword evidence="3" id="KW-0789">Thiol protease inhibitor</keyword>
<keyword evidence="2" id="KW-0646">Protease inhibitor</keyword>
<keyword evidence="6" id="KW-1185">Reference proteome</keyword>
<sequence length="109" mass="12042">MWRNKQSEVESTLPEVQACAAFAVGSYNTFSKDPYLYVIAKFNSVTMANIGGGEYDMEVELGKTNCLKASHTDSSSCKISPEAKVVHCHFVVLSAPWKHERFLISSSCT</sequence>
<dbReference type="InterPro" id="IPR000010">
    <property type="entry name" value="Cystatin_dom"/>
</dbReference>
<dbReference type="PANTHER" id="PTHR46186">
    <property type="entry name" value="CYSTATIN"/>
    <property type="match status" value="1"/>
</dbReference>
<evidence type="ECO:0000256" key="1">
    <source>
        <dbReference type="ARBA" id="ARBA00009403"/>
    </source>
</evidence>
<dbReference type="EMBL" id="JAINUF010000008">
    <property type="protein sequence ID" value="KAJ8352468.1"/>
    <property type="molecule type" value="Genomic_DNA"/>
</dbReference>
<dbReference type="Pfam" id="PF00031">
    <property type="entry name" value="Cystatin"/>
    <property type="match status" value="1"/>
</dbReference>
<dbReference type="GO" id="GO:0004869">
    <property type="term" value="F:cysteine-type endopeptidase inhibitor activity"/>
    <property type="evidence" value="ECO:0007669"/>
    <property type="project" value="UniProtKB-KW"/>
</dbReference>
<dbReference type="InterPro" id="IPR046350">
    <property type="entry name" value="Cystatin_sf"/>
</dbReference>
<feature type="domain" description="Cystatin" evidence="4">
    <location>
        <begin position="1"/>
        <end position="109"/>
    </location>
</feature>
<evidence type="ECO:0000313" key="6">
    <source>
        <dbReference type="Proteomes" id="UP001152622"/>
    </source>
</evidence>
<name>A0A9Q1F7B4_SYNKA</name>
<dbReference type="OrthoDB" id="8886803at2759"/>
<dbReference type="GO" id="GO:0031982">
    <property type="term" value="C:vesicle"/>
    <property type="evidence" value="ECO:0007669"/>
    <property type="project" value="TreeGrafter"/>
</dbReference>
<organism evidence="5 6">
    <name type="scientific">Synaphobranchus kaupii</name>
    <name type="common">Kaup's arrowtooth eel</name>
    <dbReference type="NCBI Taxonomy" id="118154"/>
    <lineage>
        <taxon>Eukaryota</taxon>
        <taxon>Metazoa</taxon>
        <taxon>Chordata</taxon>
        <taxon>Craniata</taxon>
        <taxon>Vertebrata</taxon>
        <taxon>Euteleostomi</taxon>
        <taxon>Actinopterygii</taxon>
        <taxon>Neopterygii</taxon>
        <taxon>Teleostei</taxon>
        <taxon>Anguilliformes</taxon>
        <taxon>Synaphobranchidae</taxon>
        <taxon>Synaphobranchus</taxon>
    </lineage>
</organism>
<evidence type="ECO:0000256" key="2">
    <source>
        <dbReference type="ARBA" id="ARBA00022690"/>
    </source>
</evidence>
<dbReference type="SMART" id="SM00043">
    <property type="entry name" value="CY"/>
    <property type="match status" value="1"/>
</dbReference>
<dbReference type="CDD" id="cd00042">
    <property type="entry name" value="CY"/>
    <property type="match status" value="1"/>
</dbReference>
<evidence type="ECO:0000259" key="4">
    <source>
        <dbReference type="SMART" id="SM00043"/>
    </source>
</evidence>
<evidence type="ECO:0000313" key="5">
    <source>
        <dbReference type="EMBL" id="KAJ8352468.1"/>
    </source>
</evidence>
<accession>A0A9Q1F7B4</accession>
<comment type="caution">
    <text evidence="5">The sequence shown here is derived from an EMBL/GenBank/DDBJ whole genome shotgun (WGS) entry which is preliminary data.</text>
</comment>
<proteinExistence type="inferred from homology"/>
<dbReference type="AlphaFoldDB" id="A0A9Q1F7B4"/>
<dbReference type="Proteomes" id="UP001152622">
    <property type="component" value="Chromosome 8"/>
</dbReference>
<dbReference type="GO" id="GO:0005737">
    <property type="term" value="C:cytoplasm"/>
    <property type="evidence" value="ECO:0007669"/>
    <property type="project" value="TreeGrafter"/>
</dbReference>
<evidence type="ECO:0000256" key="3">
    <source>
        <dbReference type="ARBA" id="ARBA00022704"/>
    </source>
</evidence>
<dbReference type="Gene3D" id="3.10.450.10">
    <property type="match status" value="1"/>
</dbReference>
<dbReference type="PANTHER" id="PTHR46186:SF2">
    <property type="entry name" value="CYSTATIN"/>
    <property type="match status" value="1"/>
</dbReference>
<comment type="similarity">
    <text evidence="1">Belongs to the cystatin family.</text>
</comment>
<dbReference type="GO" id="GO:0005615">
    <property type="term" value="C:extracellular space"/>
    <property type="evidence" value="ECO:0007669"/>
    <property type="project" value="TreeGrafter"/>
</dbReference>
<reference evidence="5" key="1">
    <citation type="journal article" date="2023" name="Science">
        <title>Genome structures resolve the early diversification of teleost fishes.</title>
        <authorList>
            <person name="Parey E."/>
            <person name="Louis A."/>
            <person name="Montfort J."/>
            <person name="Bouchez O."/>
            <person name="Roques C."/>
            <person name="Iampietro C."/>
            <person name="Lluch J."/>
            <person name="Castinel A."/>
            <person name="Donnadieu C."/>
            <person name="Desvignes T."/>
            <person name="Floi Bucao C."/>
            <person name="Jouanno E."/>
            <person name="Wen M."/>
            <person name="Mejri S."/>
            <person name="Dirks R."/>
            <person name="Jansen H."/>
            <person name="Henkel C."/>
            <person name="Chen W.J."/>
            <person name="Zahm M."/>
            <person name="Cabau C."/>
            <person name="Klopp C."/>
            <person name="Thompson A.W."/>
            <person name="Robinson-Rechavi M."/>
            <person name="Braasch I."/>
            <person name="Lecointre G."/>
            <person name="Bobe J."/>
            <person name="Postlethwait J.H."/>
            <person name="Berthelot C."/>
            <person name="Roest Crollius H."/>
            <person name="Guiguen Y."/>
        </authorList>
    </citation>
    <scope>NUCLEOTIDE SEQUENCE</scope>
    <source>
        <strain evidence="5">WJC10195</strain>
    </source>
</reference>
<gene>
    <name evidence="5" type="ORF">SKAU_G00239440</name>
</gene>